<feature type="transmembrane region" description="Helical" evidence="1">
    <location>
        <begin position="125"/>
        <end position="148"/>
    </location>
</feature>
<sequence length="162" mass="17490">MGEDTDHHLATLKVAKHGVIVAVWSLVVAVIGLGYTVFADLGGVEWARGASFTGDWLVRPGLPFWTGFLHLSWIGFGCAVAFGGLNVLLRKLFKVGDNLIGWWLSESFVLIVLMVMAAVSIGKGFWPTALAVAGALVQCWGFVGLLLMSIRLPNIHHKHPDA</sequence>
<dbReference type="EMBL" id="STGY01000073">
    <property type="protein sequence ID" value="THV35725.1"/>
    <property type="molecule type" value="Genomic_DNA"/>
</dbReference>
<keyword evidence="1" id="KW-1133">Transmembrane helix</keyword>
<keyword evidence="3" id="KW-1185">Reference proteome</keyword>
<organism evidence="2 3">
    <name type="scientific">Glycomyces buryatensis</name>
    <dbReference type="NCBI Taxonomy" id="2570927"/>
    <lineage>
        <taxon>Bacteria</taxon>
        <taxon>Bacillati</taxon>
        <taxon>Actinomycetota</taxon>
        <taxon>Actinomycetes</taxon>
        <taxon>Glycomycetales</taxon>
        <taxon>Glycomycetaceae</taxon>
        <taxon>Glycomyces</taxon>
    </lineage>
</organism>
<comment type="caution">
    <text evidence="2">The sequence shown here is derived from an EMBL/GenBank/DDBJ whole genome shotgun (WGS) entry which is preliminary data.</text>
</comment>
<protein>
    <submittedName>
        <fullName evidence="2">Uncharacterized protein</fullName>
    </submittedName>
</protein>
<feature type="transmembrane region" description="Helical" evidence="1">
    <location>
        <begin position="100"/>
        <end position="119"/>
    </location>
</feature>
<feature type="transmembrane region" description="Helical" evidence="1">
    <location>
        <begin position="64"/>
        <end position="88"/>
    </location>
</feature>
<accession>A0A4S8PZW8</accession>
<keyword evidence="1" id="KW-0472">Membrane</keyword>
<name>A0A4S8PZW8_9ACTN</name>
<reference evidence="3" key="1">
    <citation type="submission" date="2019-04" db="EMBL/GenBank/DDBJ databases">
        <title>Nocardioides xinjiangensis sp. nov.</title>
        <authorList>
            <person name="Liu S."/>
        </authorList>
    </citation>
    <scope>NUCLEOTIDE SEQUENCE [LARGE SCALE GENOMIC DNA]</scope>
    <source>
        <strain evidence="3">18</strain>
    </source>
</reference>
<keyword evidence="1" id="KW-0812">Transmembrane</keyword>
<reference evidence="2 3" key="2">
    <citation type="submission" date="2019-05" db="EMBL/GenBank/DDBJ databases">
        <title>Glycomyces buryatensis sp. nov.</title>
        <authorList>
            <person name="Nikitina E."/>
        </authorList>
    </citation>
    <scope>NUCLEOTIDE SEQUENCE [LARGE SCALE GENOMIC DNA]</scope>
    <source>
        <strain evidence="2 3">18</strain>
    </source>
</reference>
<feature type="transmembrane region" description="Helical" evidence="1">
    <location>
        <begin position="21"/>
        <end position="44"/>
    </location>
</feature>
<evidence type="ECO:0000313" key="3">
    <source>
        <dbReference type="Proteomes" id="UP000308760"/>
    </source>
</evidence>
<evidence type="ECO:0000256" key="1">
    <source>
        <dbReference type="SAM" id="Phobius"/>
    </source>
</evidence>
<dbReference type="AlphaFoldDB" id="A0A4S8PZW8"/>
<gene>
    <name evidence="2" type="ORF">FAB82_22900</name>
</gene>
<evidence type="ECO:0000313" key="2">
    <source>
        <dbReference type="EMBL" id="THV35725.1"/>
    </source>
</evidence>
<dbReference type="RefSeq" id="WP_136536882.1">
    <property type="nucleotide sequence ID" value="NZ_STGY01000073.1"/>
</dbReference>
<dbReference type="OrthoDB" id="9955241at2"/>
<proteinExistence type="predicted"/>
<dbReference type="Proteomes" id="UP000308760">
    <property type="component" value="Unassembled WGS sequence"/>
</dbReference>